<dbReference type="Proteomes" id="UP001597452">
    <property type="component" value="Unassembled WGS sequence"/>
</dbReference>
<accession>A0ABW5QEN9</accession>
<proteinExistence type="predicted"/>
<protein>
    <submittedName>
        <fullName evidence="1">Peptidase M4</fullName>
    </submittedName>
</protein>
<gene>
    <name evidence="1" type="ORF">ACFSW4_15370</name>
</gene>
<reference evidence="2" key="1">
    <citation type="journal article" date="2019" name="Int. J. Syst. Evol. Microbiol.">
        <title>The Global Catalogue of Microorganisms (GCM) 10K type strain sequencing project: providing services to taxonomists for standard genome sequencing and annotation.</title>
        <authorList>
            <consortium name="The Broad Institute Genomics Platform"/>
            <consortium name="The Broad Institute Genome Sequencing Center for Infectious Disease"/>
            <person name="Wu L."/>
            <person name="Ma J."/>
        </authorList>
    </citation>
    <scope>NUCLEOTIDE SEQUENCE [LARGE SCALE GENOMIC DNA]</scope>
    <source>
        <strain evidence="2">TISTR 1571</strain>
    </source>
</reference>
<comment type="caution">
    <text evidence="1">The sequence shown here is derived from an EMBL/GenBank/DDBJ whole genome shotgun (WGS) entry which is preliminary data.</text>
</comment>
<keyword evidence="2" id="KW-1185">Reference proteome</keyword>
<organism evidence="1 2">
    <name type="scientific">Piscibacillus salipiscarius</name>
    <dbReference type="NCBI Taxonomy" id="299480"/>
    <lineage>
        <taxon>Bacteria</taxon>
        <taxon>Bacillati</taxon>
        <taxon>Bacillota</taxon>
        <taxon>Bacilli</taxon>
        <taxon>Bacillales</taxon>
        <taxon>Bacillaceae</taxon>
        <taxon>Piscibacillus</taxon>
    </lineage>
</organism>
<evidence type="ECO:0000313" key="2">
    <source>
        <dbReference type="Proteomes" id="UP001597452"/>
    </source>
</evidence>
<sequence length="100" mass="11225">MKWYKLIAPTAVGITVGTIIGKKVTDKWLFPELALKKVKKQLEANGPITGSWILMKLEEIEVDGETLKVYRGGVTQEIEGKRVQINFCMDAKSGEIVKFE</sequence>
<dbReference type="EMBL" id="JBHUMZ010000052">
    <property type="protein sequence ID" value="MFD2640248.1"/>
    <property type="molecule type" value="Genomic_DNA"/>
</dbReference>
<dbReference type="RefSeq" id="WP_377330368.1">
    <property type="nucleotide sequence ID" value="NZ_JBHUMZ010000052.1"/>
</dbReference>
<name>A0ABW5QEN9_9BACI</name>
<evidence type="ECO:0000313" key="1">
    <source>
        <dbReference type="EMBL" id="MFD2640248.1"/>
    </source>
</evidence>